<dbReference type="InterPro" id="IPR010181">
    <property type="entry name" value="CGCAxxGCC_motif"/>
</dbReference>
<comment type="caution">
    <text evidence="1">The sequence shown here is derived from an EMBL/GenBank/DDBJ whole genome shotgun (WGS) entry which is preliminary data.</text>
</comment>
<dbReference type="RefSeq" id="WP_106777026.1">
    <property type="nucleotide sequence ID" value="NZ_JYGE01000005.1"/>
</dbReference>
<dbReference type="OrthoDB" id="9791535at2"/>
<evidence type="ECO:0000313" key="1">
    <source>
        <dbReference type="EMBL" id="PSJ31288.1"/>
    </source>
</evidence>
<evidence type="ECO:0000313" key="2">
    <source>
        <dbReference type="Proteomes" id="UP000241434"/>
    </source>
</evidence>
<dbReference type="AlphaFoldDB" id="A0A2P7PZZ0"/>
<dbReference type="EMBL" id="JYGE01000005">
    <property type="protein sequence ID" value="PSJ31288.1"/>
    <property type="molecule type" value="Genomic_DNA"/>
</dbReference>
<name>A0A2P7PZZ0_9FIRM</name>
<reference evidence="1" key="1">
    <citation type="thesis" date="2015" institute="Rutgers" country="The State University of New Jersey, 14 College Farm Rd., New Brunswick, NJ, USA">
        <title>Ammonia toxicity in bacteria and its implications for treatment of and resource recovery from highly nitrogenous organic wastes.</title>
        <authorList>
            <person name="Luther A.K."/>
        </authorList>
    </citation>
    <scope>NUCLEOTIDE SEQUENCE</scope>
    <source>
        <strain evidence="1">RT-10B</strain>
    </source>
</reference>
<accession>A0A2P7PZZ0</accession>
<dbReference type="NCBIfam" id="TIGR01909">
    <property type="entry name" value="C_GCAxxG_C_C"/>
    <property type="match status" value="1"/>
</dbReference>
<keyword evidence="2" id="KW-1185">Reference proteome</keyword>
<proteinExistence type="predicted"/>
<dbReference type="Pfam" id="PF09719">
    <property type="entry name" value="C_GCAxxG_C_C"/>
    <property type="match status" value="1"/>
</dbReference>
<sequence length="141" mass="15568">MDEKKIKDMFAQGFDCAQVISYAIAKDLNLDTEMALKSSAAFGAGMFEADLCGAYIGGLIALGLKYGHHKSGDEGAKGKMISKIFQYKEEFAKLKKHNKCSDILGYNLTLPEEAKIIEEKNLLMTVCPKLVKDVIEIVEKL</sequence>
<dbReference type="Proteomes" id="UP000241434">
    <property type="component" value="Unassembled WGS sequence"/>
</dbReference>
<gene>
    <name evidence="1" type="ORF">UF10_06525</name>
</gene>
<protein>
    <submittedName>
        <fullName evidence="1">Oxidoreductase</fullName>
    </submittedName>
</protein>
<organism evidence="1 2">
    <name type="scientific">Peptostreptococcus russellii</name>
    <dbReference type="NCBI Taxonomy" id="215200"/>
    <lineage>
        <taxon>Bacteria</taxon>
        <taxon>Bacillati</taxon>
        <taxon>Bacillota</taxon>
        <taxon>Clostridia</taxon>
        <taxon>Peptostreptococcales</taxon>
        <taxon>Peptostreptococcaceae</taxon>
        <taxon>Peptostreptococcus</taxon>
    </lineage>
</organism>